<keyword evidence="2" id="KW-1185">Reference proteome</keyword>
<dbReference type="EMBL" id="JABSTQ010005367">
    <property type="protein sequence ID" value="KAG0439477.1"/>
    <property type="molecule type" value="Genomic_DNA"/>
</dbReference>
<evidence type="ECO:0000313" key="2">
    <source>
        <dbReference type="Proteomes" id="UP000805193"/>
    </source>
</evidence>
<comment type="caution">
    <text evidence="1">The sequence shown here is derived from an EMBL/GenBank/DDBJ whole genome shotgun (WGS) entry which is preliminary data.</text>
</comment>
<reference evidence="1 2" key="1">
    <citation type="journal article" date="2020" name="Cell">
        <title>Large-Scale Comparative Analyses of Tick Genomes Elucidate Their Genetic Diversity and Vector Capacities.</title>
        <authorList>
            <consortium name="Tick Genome and Microbiome Consortium (TIGMIC)"/>
            <person name="Jia N."/>
            <person name="Wang J."/>
            <person name="Shi W."/>
            <person name="Du L."/>
            <person name="Sun Y."/>
            <person name="Zhan W."/>
            <person name="Jiang J.F."/>
            <person name="Wang Q."/>
            <person name="Zhang B."/>
            <person name="Ji P."/>
            <person name="Bell-Sakyi L."/>
            <person name="Cui X.M."/>
            <person name="Yuan T.T."/>
            <person name="Jiang B.G."/>
            <person name="Yang W.F."/>
            <person name="Lam T.T."/>
            <person name="Chang Q.C."/>
            <person name="Ding S.J."/>
            <person name="Wang X.J."/>
            <person name="Zhu J.G."/>
            <person name="Ruan X.D."/>
            <person name="Zhao L."/>
            <person name="Wei J.T."/>
            <person name="Ye R.Z."/>
            <person name="Que T.C."/>
            <person name="Du C.H."/>
            <person name="Zhou Y.H."/>
            <person name="Cheng J.X."/>
            <person name="Dai P.F."/>
            <person name="Guo W.B."/>
            <person name="Han X.H."/>
            <person name="Huang E.J."/>
            <person name="Li L.F."/>
            <person name="Wei W."/>
            <person name="Gao Y.C."/>
            <person name="Liu J.Z."/>
            <person name="Shao H.Z."/>
            <person name="Wang X."/>
            <person name="Wang C.C."/>
            <person name="Yang T.C."/>
            <person name="Huo Q.B."/>
            <person name="Li W."/>
            <person name="Chen H.Y."/>
            <person name="Chen S.E."/>
            <person name="Zhou L.G."/>
            <person name="Ni X.B."/>
            <person name="Tian J.H."/>
            <person name="Sheng Y."/>
            <person name="Liu T."/>
            <person name="Pan Y.S."/>
            <person name="Xia L.Y."/>
            <person name="Li J."/>
            <person name="Zhao F."/>
            <person name="Cao W.C."/>
        </authorList>
    </citation>
    <scope>NUCLEOTIDE SEQUENCE [LARGE SCALE GENOMIC DNA]</scope>
    <source>
        <strain evidence="1">Iper-2018</strain>
    </source>
</reference>
<feature type="non-terminal residue" evidence="1">
    <location>
        <position position="1"/>
    </location>
</feature>
<accession>A0AC60QTY8</accession>
<name>A0AC60QTY8_IXOPE</name>
<sequence length="515" mass="56283">VDIGKGVLVDQASLLLAQGKRDALFVKDLAVAVYGSRLLMNSSVLDVYVARLVSNGMPERFAKAATKDVTRFINEKITELRRHDSRRSLLCAVLRDPSKPLSDNRQLRDFLGIINQTMELLWQRSLHLRGGIPKQRPVATCDVKTSWLWALGPPRNFSSQVYPQGGCEAYPAMLPVPVPDYYLHVHLEAVPRGDEPYVISASLAAGTTGIPHPEWHIAAPPTRGGPLWSNDNCSELLEVMDVASLAEDERWNDRTLLLLKTAVLRTVSTGELIPGALPTGQCPYPLPHVDPPVGWRRPQSPGLPHARQRVDACRHPGQQESLQPPDRPRATRGGLPSGGWVMQATQCGDPDQWPHPGSRPIQTQAGDGRRFPFPSLQSGKLHTRAGAERPVAQLLASLAARVSQRPLGPRGRAEALPDCVRTLFEKNTTLLPPEWQIELRTLSASSGPECPPFQCPTLPLGDLIAALLAAPEDDDLAQPIYPPRTKGDPAIRTSRMADFLTLPVPTQGVSLVVSS</sequence>
<gene>
    <name evidence="1" type="ORF">HPB47_016627</name>
</gene>
<proteinExistence type="predicted"/>
<protein>
    <submittedName>
        <fullName evidence="1">Uncharacterized protein</fullName>
    </submittedName>
</protein>
<organism evidence="1 2">
    <name type="scientific">Ixodes persulcatus</name>
    <name type="common">Taiga tick</name>
    <dbReference type="NCBI Taxonomy" id="34615"/>
    <lineage>
        <taxon>Eukaryota</taxon>
        <taxon>Metazoa</taxon>
        <taxon>Ecdysozoa</taxon>
        <taxon>Arthropoda</taxon>
        <taxon>Chelicerata</taxon>
        <taxon>Arachnida</taxon>
        <taxon>Acari</taxon>
        <taxon>Parasitiformes</taxon>
        <taxon>Ixodida</taxon>
        <taxon>Ixodoidea</taxon>
        <taxon>Ixodidae</taxon>
        <taxon>Ixodinae</taxon>
        <taxon>Ixodes</taxon>
    </lineage>
</organism>
<dbReference type="Proteomes" id="UP000805193">
    <property type="component" value="Unassembled WGS sequence"/>
</dbReference>
<evidence type="ECO:0000313" key="1">
    <source>
        <dbReference type="EMBL" id="KAG0439477.1"/>
    </source>
</evidence>